<evidence type="ECO:0000256" key="7">
    <source>
        <dbReference type="RuleBase" id="RU363067"/>
    </source>
</evidence>
<feature type="binding site" evidence="6">
    <location>
        <position position="336"/>
    </location>
    <ligand>
        <name>Zn(2+)</name>
        <dbReference type="ChEBI" id="CHEBI:29105"/>
        <label>1</label>
    </ligand>
</feature>
<feature type="compositionally biased region" description="Basic and acidic residues" evidence="8">
    <location>
        <begin position="567"/>
        <end position="580"/>
    </location>
</feature>
<feature type="binding site" evidence="6">
    <location>
        <position position="374"/>
    </location>
    <ligand>
        <name>Zn(2+)</name>
        <dbReference type="ChEBI" id="CHEBI:29105"/>
        <label>2</label>
    </ligand>
</feature>
<evidence type="ECO:0000256" key="5">
    <source>
        <dbReference type="PIRSR" id="PIRSR623088-2"/>
    </source>
</evidence>
<sequence length="610" mass="69114">MGSCASTGTTQVESPARSLSASLSRPQVDETRPLSPTRRASVMTAKGFEQNNVQQEITRMNGTAIPENDTVDLLDLGRDNQDAPLQTTGPLVTDAQLDAECVNQGISASHYKNLTTCTLREYATIPVDTDSLYTNNTPESLRACYTRMRHLYEMVSQDRIGKATLLKNLHYAINVMETAYVSEKKRIRDEEEDLSEAATEYVPDEVRDWLASTFTRTQNNVSIGDQKPRFRSVANAIRAGIFVERIYRRMSSCSNLIIPPNVLLFLKAELDTWSFDVFGLNEASENHALKFVGYELFHKYNLINKFQINTTNLESFFIQLEIGYSKYGNPYHNLVHAADVMQTCHMVLLMNELRQNWLTDLDVFAVLFAAVIHDYEHTGTTNSFHIATKSELALIYNDRGVLENHHVSAVFRLMQDPEFDIFTGLDKDQFKEFRQLVIDMVLCTDMSLHFQQLKNMKSMIAMPENVDKTKALSLIVHCADIGHPAKTWSLHEQWTKVLCEEFFRQGDREKELNLPVSPLCDRNTVVVPQSQIGFIDFIVEPSFQVLGDMIERIVSPKQIPADGTVEDEGKSEAKSSEKSEPPNVPRPWVTCFKENKEAWAALASEAKPKS</sequence>
<gene>
    <name evidence="10" type="ORF">D915_004560</name>
</gene>
<dbReference type="Pfam" id="PF08499">
    <property type="entry name" value="PDEase_I_N"/>
    <property type="match status" value="1"/>
</dbReference>
<dbReference type="PROSITE" id="PS00126">
    <property type="entry name" value="PDEASE_I_1"/>
    <property type="match status" value="1"/>
</dbReference>
<evidence type="ECO:0000256" key="1">
    <source>
        <dbReference type="ARBA" id="ARBA00022535"/>
    </source>
</evidence>
<dbReference type="InterPro" id="IPR023174">
    <property type="entry name" value="PDEase_CS"/>
</dbReference>
<feature type="active site" description="Proton donor" evidence="4">
    <location>
        <position position="332"/>
    </location>
</feature>
<dbReference type="AlphaFoldDB" id="A0A4E0RAI1"/>
<feature type="compositionally biased region" description="Polar residues" evidence="8">
    <location>
        <begin position="1"/>
        <end position="13"/>
    </location>
</feature>
<dbReference type="InterPro" id="IPR002073">
    <property type="entry name" value="PDEase_catalytic_dom"/>
</dbReference>
<feature type="binding site" evidence="5">
    <location>
        <position position="531"/>
    </location>
    <ligand>
        <name>AMP</name>
        <dbReference type="ChEBI" id="CHEBI:456215"/>
    </ligand>
</feature>
<dbReference type="EC" id="3.1.4.-" evidence="7"/>
<feature type="binding site" evidence="5">
    <location>
        <position position="480"/>
    </location>
    <ligand>
        <name>AMP</name>
        <dbReference type="ChEBI" id="CHEBI:456215"/>
    </ligand>
</feature>
<evidence type="ECO:0000256" key="4">
    <source>
        <dbReference type="PIRSR" id="PIRSR623088-1"/>
    </source>
</evidence>
<evidence type="ECO:0000313" key="11">
    <source>
        <dbReference type="Proteomes" id="UP000230066"/>
    </source>
</evidence>
<comment type="cofactor">
    <cofactor evidence="7">
        <name>a divalent metal cation</name>
        <dbReference type="ChEBI" id="CHEBI:60240"/>
    </cofactor>
    <text evidence="7">Binds 2 divalent metal cations per subunit. Site 1 may preferentially bind zinc ions, while site 2 has a preference for magnesium and/or manganese ions.</text>
</comment>
<dbReference type="SMART" id="SM00471">
    <property type="entry name" value="HDc"/>
    <property type="match status" value="1"/>
</dbReference>
<feature type="binding site" evidence="5">
    <location>
        <position position="374"/>
    </location>
    <ligand>
        <name>AMP</name>
        <dbReference type="ChEBI" id="CHEBI:456215"/>
    </ligand>
</feature>
<dbReference type="GO" id="GO:0046872">
    <property type="term" value="F:metal ion binding"/>
    <property type="evidence" value="ECO:0007669"/>
    <property type="project" value="UniProtKB-KW"/>
</dbReference>
<accession>A0A4E0RAI1</accession>
<feature type="binding site" evidence="6">
    <location>
        <position position="480"/>
    </location>
    <ligand>
        <name>Zn(2+)</name>
        <dbReference type="ChEBI" id="CHEBI:29105"/>
        <label>1</label>
    </ligand>
</feature>
<keyword evidence="1" id="KW-0140">cGMP</keyword>
<feature type="compositionally biased region" description="Low complexity" evidence="8">
    <location>
        <begin position="14"/>
        <end position="26"/>
    </location>
</feature>
<dbReference type="Pfam" id="PF00233">
    <property type="entry name" value="PDEase_I"/>
    <property type="match status" value="1"/>
</dbReference>
<dbReference type="Proteomes" id="UP000230066">
    <property type="component" value="Unassembled WGS sequence"/>
</dbReference>
<dbReference type="PROSITE" id="PS51845">
    <property type="entry name" value="PDEASE_I_2"/>
    <property type="match status" value="1"/>
</dbReference>
<feature type="region of interest" description="Disordered" evidence="8">
    <location>
        <begin position="557"/>
        <end position="588"/>
    </location>
</feature>
<keyword evidence="3 7" id="KW-0378">Hydrolase</keyword>
<dbReference type="GO" id="GO:0007165">
    <property type="term" value="P:signal transduction"/>
    <property type="evidence" value="ECO:0007669"/>
    <property type="project" value="InterPro"/>
</dbReference>
<dbReference type="PANTHER" id="PTHR11347">
    <property type="entry name" value="CYCLIC NUCLEOTIDE PHOSPHODIESTERASE"/>
    <property type="match status" value="1"/>
</dbReference>
<evidence type="ECO:0000256" key="3">
    <source>
        <dbReference type="ARBA" id="ARBA00022801"/>
    </source>
</evidence>
<evidence type="ECO:0000256" key="6">
    <source>
        <dbReference type="PIRSR" id="PIRSR623088-3"/>
    </source>
</evidence>
<protein>
    <recommendedName>
        <fullName evidence="7">Phosphodiesterase</fullName>
        <ecNumber evidence="7">3.1.4.-</ecNumber>
    </recommendedName>
</protein>
<comment type="caution">
    <text evidence="10">The sequence shown here is derived from an EMBL/GenBank/DDBJ whole genome shotgun (WGS) entry which is preliminary data.</text>
</comment>
<evidence type="ECO:0000256" key="2">
    <source>
        <dbReference type="ARBA" id="ARBA00022723"/>
    </source>
</evidence>
<dbReference type="GO" id="GO:0004114">
    <property type="term" value="F:3',5'-cyclic-nucleotide phosphodiesterase activity"/>
    <property type="evidence" value="ECO:0007669"/>
    <property type="project" value="InterPro"/>
</dbReference>
<dbReference type="Gene3D" id="1.10.1300.10">
    <property type="entry name" value="3'5'-cyclic nucleotide phosphodiesterase, catalytic domain"/>
    <property type="match status" value="1"/>
</dbReference>
<dbReference type="InterPro" id="IPR023088">
    <property type="entry name" value="PDEase"/>
</dbReference>
<dbReference type="EMBL" id="JXXN02001724">
    <property type="protein sequence ID" value="THD24206.1"/>
    <property type="molecule type" value="Genomic_DNA"/>
</dbReference>
<feature type="binding site" evidence="6">
    <location>
        <position position="373"/>
    </location>
    <ligand>
        <name>Zn(2+)</name>
        <dbReference type="ChEBI" id="CHEBI:29105"/>
        <label>1</label>
    </ligand>
</feature>
<proteinExistence type="inferred from homology"/>
<dbReference type="InterPro" id="IPR036971">
    <property type="entry name" value="PDEase_catalytic_dom_sf"/>
</dbReference>
<evidence type="ECO:0000313" key="10">
    <source>
        <dbReference type="EMBL" id="THD24206.1"/>
    </source>
</evidence>
<evidence type="ECO:0000259" key="9">
    <source>
        <dbReference type="PROSITE" id="PS51845"/>
    </source>
</evidence>
<feature type="region of interest" description="Disordered" evidence="8">
    <location>
        <begin position="1"/>
        <end position="38"/>
    </location>
</feature>
<comment type="similarity">
    <text evidence="7">Belongs to the cyclic nucleotide phosphodiesterase family.</text>
</comment>
<reference evidence="10" key="1">
    <citation type="submission" date="2019-03" db="EMBL/GenBank/DDBJ databases">
        <title>Improved annotation for the trematode Fasciola hepatica.</title>
        <authorList>
            <person name="Choi Y.-J."/>
            <person name="Martin J."/>
            <person name="Mitreva M."/>
        </authorList>
    </citation>
    <scope>NUCLEOTIDE SEQUENCE [LARGE SCALE GENOMIC DNA]</scope>
</reference>
<dbReference type="CDD" id="cd00077">
    <property type="entry name" value="HDc"/>
    <property type="match status" value="1"/>
</dbReference>
<keyword evidence="11" id="KW-1185">Reference proteome</keyword>
<organism evidence="10 11">
    <name type="scientific">Fasciola hepatica</name>
    <name type="common">Liver fluke</name>
    <dbReference type="NCBI Taxonomy" id="6192"/>
    <lineage>
        <taxon>Eukaryota</taxon>
        <taxon>Metazoa</taxon>
        <taxon>Spiralia</taxon>
        <taxon>Lophotrochozoa</taxon>
        <taxon>Platyhelminthes</taxon>
        <taxon>Trematoda</taxon>
        <taxon>Digenea</taxon>
        <taxon>Plagiorchiida</taxon>
        <taxon>Echinostomata</taxon>
        <taxon>Echinostomatoidea</taxon>
        <taxon>Fasciolidae</taxon>
        <taxon>Fasciola</taxon>
    </lineage>
</organism>
<dbReference type="SUPFAM" id="SSF109604">
    <property type="entry name" value="HD-domain/PDEase-like"/>
    <property type="match status" value="1"/>
</dbReference>
<dbReference type="InterPro" id="IPR003607">
    <property type="entry name" value="HD/PDEase_dom"/>
</dbReference>
<feature type="binding site" evidence="5">
    <location>
        <begin position="332"/>
        <end position="336"/>
    </location>
    <ligand>
        <name>AMP</name>
        <dbReference type="ChEBI" id="CHEBI:456215"/>
    </ligand>
</feature>
<feature type="binding site" evidence="6">
    <location>
        <position position="374"/>
    </location>
    <ligand>
        <name>Zn(2+)</name>
        <dbReference type="ChEBI" id="CHEBI:29105"/>
        <label>1</label>
    </ligand>
</feature>
<evidence type="ECO:0000256" key="8">
    <source>
        <dbReference type="SAM" id="MobiDB-lite"/>
    </source>
</evidence>
<dbReference type="InterPro" id="IPR013706">
    <property type="entry name" value="PDE1_N"/>
</dbReference>
<dbReference type="PRINTS" id="PR00387">
    <property type="entry name" value="PDIESTERASE1"/>
</dbReference>
<feature type="domain" description="PDEase" evidence="9">
    <location>
        <begin position="254"/>
        <end position="606"/>
    </location>
</feature>
<name>A0A4E0RAI1_FASHE</name>
<keyword evidence="2 6" id="KW-0479">Metal-binding</keyword>